<keyword evidence="2" id="KW-1185">Reference proteome</keyword>
<dbReference type="VEuPathDB" id="FungiDB:BD410DRAFT_846835"/>
<protein>
    <submittedName>
        <fullName evidence="1">Uncharacterized protein</fullName>
    </submittedName>
</protein>
<sequence length="111" mass="13348">MFVNAHTKFFNVAFGNANVYKHDPLFQQLCLAVARESRRDLMKKHEIHRNDARYIIIPGPVHESFMSGGIKNEAHLTMYYYNQHWRRTWVSHLPYINKEKFDFERATYSKK</sequence>
<dbReference type="AlphaFoldDB" id="A0A4Y7PDY3"/>
<organism evidence="1 2">
    <name type="scientific">Rickenella mellea</name>
    <dbReference type="NCBI Taxonomy" id="50990"/>
    <lineage>
        <taxon>Eukaryota</taxon>
        <taxon>Fungi</taxon>
        <taxon>Dikarya</taxon>
        <taxon>Basidiomycota</taxon>
        <taxon>Agaricomycotina</taxon>
        <taxon>Agaricomycetes</taxon>
        <taxon>Hymenochaetales</taxon>
        <taxon>Rickenellaceae</taxon>
        <taxon>Rickenella</taxon>
    </lineage>
</organism>
<evidence type="ECO:0000313" key="2">
    <source>
        <dbReference type="Proteomes" id="UP000294933"/>
    </source>
</evidence>
<dbReference type="EMBL" id="ML170553">
    <property type="protein sequence ID" value="TDL13554.1"/>
    <property type="molecule type" value="Genomic_DNA"/>
</dbReference>
<dbReference type="Proteomes" id="UP000294933">
    <property type="component" value="Unassembled WGS sequence"/>
</dbReference>
<accession>A0A4Y7PDY3</accession>
<evidence type="ECO:0000313" key="1">
    <source>
        <dbReference type="EMBL" id="TDL13554.1"/>
    </source>
</evidence>
<reference evidence="1 2" key="1">
    <citation type="submission" date="2018-06" db="EMBL/GenBank/DDBJ databases">
        <title>A transcriptomic atlas of mushroom development highlights an independent origin of complex multicellularity.</title>
        <authorList>
            <consortium name="DOE Joint Genome Institute"/>
            <person name="Krizsan K."/>
            <person name="Almasi E."/>
            <person name="Merenyi Z."/>
            <person name="Sahu N."/>
            <person name="Viragh M."/>
            <person name="Koszo T."/>
            <person name="Mondo S."/>
            <person name="Kiss B."/>
            <person name="Balint B."/>
            <person name="Kues U."/>
            <person name="Barry K."/>
            <person name="Hegedus J.C."/>
            <person name="Henrissat B."/>
            <person name="Johnson J."/>
            <person name="Lipzen A."/>
            <person name="Ohm R."/>
            <person name="Nagy I."/>
            <person name="Pangilinan J."/>
            <person name="Yan J."/>
            <person name="Xiong Y."/>
            <person name="Grigoriev I.V."/>
            <person name="Hibbett D.S."/>
            <person name="Nagy L.G."/>
        </authorList>
    </citation>
    <scope>NUCLEOTIDE SEQUENCE [LARGE SCALE GENOMIC DNA]</scope>
    <source>
        <strain evidence="1 2">SZMC22713</strain>
    </source>
</reference>
<proteinExistence type="predicted"/>
<gene>
    <name evidence="1" type="ORF">BD410DRAFT_846835</name>
</gene>
<name>A0A4Y7PDY3_9AGAM</name>